<reference evidence="3 5" key="2">
    <citation type="submission" date="2015-09" db="EMBL/GenBank/DDBJ databases">
        <authorList>
            <person name="Rodrigo-Torres L."/>
            <person name="Arahal D.R."/>
        </authorList>
    </citation>
    <scope>NUCLEOTIDE SEQUENCE [LARGE SCALE GENOMIC DNA]</scope>
    <source>
        <strain evidence="3 5">CECT 5118</strain>
    </source>
</reference>
<dbReference type="EMBL" id="CYSB01000008">
    <property type="protein sequence ID" value="CUH63662.1"/>
    <property type="molecule type" value="Genomic_DNA"/>
</dbReference>
<dbReference type="OrthoDB" id="7875768at2"/>
<dbReference type="Proteomes" id="UP000051887">
    <property type="component" value="Unassembled WGS sequence"/>
</dbReference>
<organism evidence="4 6">
    <name type="scientific">Thalassovita autumnalis</name>
    <dbReference type="NCBI Taxonomy" id="2072972"/>
    <lineage>
        <taxon>Bacteria</taxon>
        <taxon>Pseudomonadati</taxon>
        <taxon>Pseudomonadota</taxon>
        <taxon>Alphaproteobacteria</taxon>
        <taxon>Rhodobacterales</taxon>
        <taxon>Roseobacteraceae</taxon>
        <taxon>Thalassovita</taxon>
    </lineage>
</organism>
<gene>
    <name evidence="3" type="ORF">TL5118_00558</name>
    <name evidence="4" type="ORF">TL5120_01596</name>
</gene>
<evidence type="ECO:0000313" key="5">
    <source>
        <dbReference type="Proteomes" id="UP000051086"/>
    </source>
</evidence>
<feature type="coiled-coil region" evidence="1">
    <location>
        <begin position="212"/>
        <end position="242"/>
    </location>
</feature>
<proteinExistence type="predicted"/>
<evidence type="ECO:0000256" key="2">
    <source>
        <dbReference type="SAM" id="MobiDB-lite"/>
    </source>
</evidence>
<feature type="region of interest" description="Disordered" evidence="2">
    <location>
        <begin position="50"/>
        <end position="90"/>
    </location>
</feature>
<keyword evidence="1" id="KW-0175">Coiled coil</keyword>
<evidence type="ECO:0000313" key="3">
    <source>
        <dbReference type="EMBL" id="CUH63662.1"/>
    </source>
</evidence>
<name>A0A0P1F722_9RHOB</name>
<dbReference type="RefSeq" id="WP_058243077.1">
    <property type="nucleotide sequence ID" value="NZ_CYSB01000008.1"/>
</dbReference>
<evidence type="ECO:0000256" key="1">
    <source>
        <dbReference type="SAM" id="Coils"/>
    </source>
</evidence>
<evidence type="ECO:0000313" key="6">
    <source>
        <dbReference type="Proteomes" id="UP000051887"/>
    </source>
</evidence>
<reference evidence="4 6" key="1">
    <citation type="submission" date="2015-09" db="EMBL/GenBank/DDBJ databases">
        <authorList>
            <consortium name="Swine Surveillance"/>
        </authorList>
    </citation>
    <scope>NUCLEOTIDE SEQUENCE [LARGE SCALE GENOMIC DNA]</scope>
    <source>
        <strain evidence="4 6">5120</strain>
    </source>
</reference>
<sequence>MSDPVTNVEIEDVLASIRRLVSDEHGDESRRDATAEAKADKLVLTPALRVATTEDAPQRFPEEEPACTSFGRKQPGEAKPVEPVTDDAPEQVVEAEPTPLPTMQLGAEYAVSDPDEPQEDLAEVAEVAEVDEPAAPEVRLEDRFADLEAAVSVSDDQWEPDGNDEDAFGAAPMSMEWLDHTPQESVGGVEAEEAPFWEGVEPLETSAEITALHHDVVEADEVEEVIDEAEEELDAADDVADEGFEAAEHVDEAAALDEPAVAVETPVEESYDAVDPYTTQAYDSVEEDASAALEDLAGLGLQDGILDEEMLRELVADIVRQELQGSLGERITRNVRKLVRREIQRALTARDLS</sequence>
<keyword evidence="5" id="KW-1185">Reference proteome</keyword>
<dbReference type="Proteomes" id="UP000051086">
    <property type="component" value="Unassembled WGS sequence"/>
</dbReference>
<protein>
    <submittedName>
        <fullName evidence="4">Uncharacterized protein</fullName>
    </submittedName>
</protein>
<evidence type="ECO:0000313" key="4">
    <source>
        <dbReference type="EMBL" id="CUH71805.1"/>
    </source>
</evidence>
<dbReference type="AlphaFoldDB" id="A0A0P1F722"/>
<accession>A0A0P1F722</accession>
<dbReference type="EMBL" id="CYSC01000026">
    <property type="protein sequence ID" value="CUH71805.1"/>
    <property type="molecule type" value="Genomic_DNA"/>
</dbReference>